<dbReference type="EnsemblMetazoa" id="G13396.3">
    <property type="protein sequence ID" value="G13396.3:cds"/>
    <property type="gene ID" value="G13396"/>
</dbReference>
<dbReference type="PANTHER" id="PTHR47331:SF6">
    <property type="entry name" value="DOUBLECORTIN DOMAIN-CONTAINING PROTEIN"/>
    <property type="match status" value="1"/>
</dbReference>
<dbReference type="InterPro" id="IPR012337">
    <property type="entry name" value="RNaseH-like_sf"/>
</dbReference>
<organism evidence="2 3">
    <name type="scientific">Magallana gigas</name>
    <name type="common">Pacific oyster</name>
    <name type="synonym">Crassostrea gigas</name>
    <dbReference type="NCBI Taxonomy" id="29159"/>
    <lineage>
        <taxon>Eukaryota</taxon>
        <taxon>Metazoa</taxon>
        <taxon>Spiralia</taxon>
        <taxon>Lophotrochozoa</taxon>
        <taxon>Mollusca</taxon>
        <taxon>Bivalvia</taxon>
        <taxon>Autobranchia</taxon>
        <taxon>Pteriomorphia</taxon>
        <taxon>Ostreida</taxon>
        <taxon>Ostreoidea</taxon>
        <taxon>Ostreidae</taxon>
        <taxon>Magallana</taxon>
    </lineage>
</organism>
<dbReference type="InterPro" id="IPR001584">
    <property type="entry name" value="Integrase_cat-core"/>
</dbReference>
<sequence>MADLPRDRLETGPPFTFVGIDTFGPWPIVYRKTRGMQRNHNRWAILFTCMVSRAVHVELIEELSSPSFINALRRFMAIRGPVKQFRSDRGTNFVGGVKELELDAQFIEKGPVANYLKNNRISWIFNPPHASHFGGVWERMIGCCRRILDALLLQNKHDLTHEVLSTFMLEVCAILNARPLVPVSTDPDKPEVLSPCQLLTQKNPLDDFDLPSCDQKDAIKNQWKRVQYLADNFWTRWRSEYLHLLQTRPKWESPGIHFNKGDIVLLKDSESPRNHWPMGVIEEAFKSEDELVRKVKVRVMRGDTSTSYVRPITQLVKLLEVNFSPSPRRQ</sequence>
<evidence type="ECO:0000313" key="2">
    <source>
        <dbReference type="EnsemblMetazoa" id="G13396.3:cds"/>
    </source>
</evidence>
<proteinExistence type="predicted"/>
<reference evidence="2" key="1">
    <citation type="submission" date="2022-08" db="UniProtKB">
        <authorList>
            <consortium name="EnsemblMetazoa"/>
        </authorList>
    </citation>
    <scope>IDENTIFICATION</scope>
    <source>
        <strain evidence="2">05x7-T-G4-1.051#20</strain>
    </source>
</reference>
<evidence type="ECO:0000259" key="1">
    <source>
        <dbReference type="PROSITE" id="PS50994"/>
    </source>
</evidence>
<dbReference type="InterPro" id="IPR040676">
    <property type="entry name" value="DUF5641"/>
</dbReference>
<dbReference type="GO" id="GO:0003676">
    <property type="term" value="F:nucleic acid binding"/>
    <property type="evidence" value="ECO:0007669"/>
    <property type="project" value="InterPro"/>
</dbReference>
<name>A0A8W8ICK6_MAGGI</name>
<dbReference type="GO" id="GO:0015074">
    <property type="term" value="P:DNA integration"/>
    <property type="evidence" value="ECO:0007669"/>
    <property type="project" value="InterPro"/>
</dbReference>
<evidence type="ECO:0000313" key="3">
    <source>
        <dbReference type="Proteomes" id="UP000005408"/>
    </source>
</evidence>
<dbReference type="Pfam" id="PF18701">
    <property type="entry name" value="DUF5641"/>
    <property type="match status" value="1"/>
</dbReference>
<accession>A0A8W8ICK6</accession>
<dbReference type="Gene3D" id="3.30.420.10">
    <property type="entry name" value="Ribonuclease H-like superfamily/Ribonuclease H"/>
    <property type="match status" value="1"/>
</dbReference>
<dbReference type="AlphaFoldDB" id="A0A8W8ICK6"/>
<dbReference type="InterPro" id="IPR036397">
    <property type="entry name" value="RNaseH_sf"/>
</dbReference>
<dbReference type="SUPFAM" id="SSF53098">
    <property type="entry name" value="Ribonuclease H-like"/>
    <property type="match status" value="1"/>
</dbReference>
<feature type="domain" description="Integrase catalytic" evidence="1">
    <location>
        <begin position="9"/>
        <end position="203"/>
    </location>
</feature>
<dbReference type="PANTHER" id="PTHR47331">
    <property type="entry name" value="PHD-TYPE DOMAIN-CONTAINING PROTEIN"/>
    <property type="match status" value="1"/>
</dbReference>
<keyword evidence="3" id="KW-1185">Reference proteome</keyword>
<protein>
    <recommendedName>
        <fullName evidence="1">Integrase catalytic domain-containing protein</fullName>
    </recommendedName>
</protein>
<dbReference type="Proteomes" id="UP000005408">
    <property type="component" value="Unassembled WGS sequence"/>
</dbReference>
<dbReference type="PROSITE" id="PS50994">
    <property type="entry name" value="INTEGRASE"/>
    <property type="match status" value="1"/>
</dbReference>